<protein>
    <submittedName>
        <fullName evidence="2">Branched-chain amino acid aminotransferase-like protein</fullName>
    </submittedName>
</protein>
<dbReference type="EMBL" id="CP003060">
    <property type="protein sequence ID" value="AEP30717.1"/>
    <property type="molecule type" value="Genomic_DNA"/>
</dbReference>
<gene>
    <name evidence="2" type="ordered locus">GNIT_2620</name>
</gene>
<comment type="similarity">
    <text evidence="1">Belongs to the class-IV pyridoxal-phosphate-dependent aminotransferase family.</text>
</comment>
<dbReference type="GO" id="GO:0019752">
    <property type="term" value="P:carboxylic acid metabolic process"/>
    <property type="evidence" value="ECO:0007669"/>
    <property type="project" value="TreeGrafter"/>
</dbReference>
<evidence type="ECO:0000313" key="2">
    <source>
        <dbReference type="EMBL" id="AEP30717.1"/>
    </source>
</evidence>
<dbReference type="PANTHER" id="PTHR42743">
    <property type="entry name" value="AMINO-ACID AMINOTRANSFERASE"/>
    <property type="match status" value="1"/>
</dbReference>
<keyword evidence="3" id="KW-1185">Reference proteome</keyword>
<dbReference type="STRING" id="1085623.GNIT_2620"/>
<dbReference type="InterPro" id="IPR027417">
    <property type="entry name" value="P-loop_NTPase"/>
</dbReference>
<sequence length="246" mass="28144">MTIRIAMWSGPRNISTAMMRSWENRPDCSVVDEPFYAYYLKTTQHPHPMFNEVLASQSINYDEVAKSLREGPCNSPIQYQKHMTQHMLENCDLSWTKNIRHCMLIRDPAYVVNSYTNSRGKCTAEDIGIKRQFELYEAISELTGQNIPIIDSATVLNNSHKMIPAMCAALEITCEEEVKNAMLNWPLGPRDSDGVWAEHWYHSVEKSTGFAEAKKQSIALTPAQMKVVDEVMPYYEQMKAKALLIT</sequence>
<dbReference type="OrthoDB" id="272985at2"/>
<dbReference type="GO" id="GO:0008483">
    <property type="term" value="F:transaminase activity"/>
    <property type="evidence" value="ECO:0007669"/>
    <property type="project" value="UniProtKB-KW"/>
</dbReference>
<dbReference type="eggNOG" id="ENOG502Z954">
    <property type="taxonomic scope" value="Bacteria"/>
</dbReference>
<dbReference type="RefSeq" id="WP_014109590.1">
    <property type="nucleotide sequence ID" value="NC_016041.1"/>
</dbReference>
<dbReference type="HOGENOM" id="CLU_033907_1_1_6"/>
<dbReference type="Proteomes" id="UP000009282">
    <property type="component" value="Chromosome"/>
</dbReference>
<dbReference type="PANTHER" id="PTHR42743:SF11">
    <property type="entry name" value="AMINODEOXYCHORISMATE LYASE"/>
    <property type="match status" value="1"/>
</dbReference>
<dbReference type="InterPro" id="IPR050571">
    <property type="entry name" value="Class-IV_PLP-Dep_Aminotrnsfr"/>
</dbReference>
<keyword evidence="2" id="KW-0808">Transferase</keyword>
<accession>G4QIA3</accession>
<dbReference type="Pfam" id="PF19798">
    <property type="entry name" value="Sulfotransfer_5"/>
    <property type="match status" value="1"/>
</dbReference>
<organism evidence="2 3">
    <name type="scientific">Glaciecola nitratireducens (strain JCM 12485 / KCTC 12276 / FR1064)</name>
    <dbReference type="NCBI Taxonomy" id="1085623"/>
    <lineage>
        <taxon>Bacteria</taxon>
        <taxon>Pseudomonadati</taxon>
        <taxon>Pseudomonadota</taxon>
        <taxon>Gammaproteobacteria</taxon>
        <taxon>Alteromonadales</taxon>
        <taxon>Alteromonadaceae</taxon>
        <taxon>Brumicola</taxon>
    </lineage>
</organism>
<dbReference type="KEGG" id="gni:GNIT_2620"/>
<evidence type="ECO:0000256" key="1">
    <source>
        <dbReference type="ARBA" id="ARBA00009320"/>
    </source>
</evidence>
<evidence type="ECO:0000313" key="3">
    <source>
        <dbReference type="Proteomes" id="UP000009282"/>
    </source>
</evidence>
<dbReference type="AlphaFoldDB" id="G4QIA3"/>
<proteinExistence type="inferred from homology"/>
<keyword evidence="2" id="KW-0032">Aminotransferase</keyword>
<name>G4QIA3_GLANF</name>
<dbReference type="SUPFAM" id="SSF52540">
    <property type="entry name" value="P-loop containing nucleoside triphosphate hydrolases"/>
    <property type="match status" value="1"/>
</dbReference>
<reference evidence="2 3" key="1">
    <citation type="journal article" date="2011" name="J. Bacteriol.">
        <title>Complete genome sequence of seawater bacterium Glaciecola nitratireducens FR1064T.</title>
        <authorList>
            <person name="Bian F."/>
            <person name="Qin Q.L."/>
            <person name="Xie B.B."/>
            <person name="Shu Y.L."/>
            <person name="Zhang X.Y."/>
            <person name="Yu Y."/>
            <person name="Chen B."/>
            <person name="Chen X.L."/>
            <person name="Zhou B.C."/>
            <person name="Zhang Y.Z."/>
        </authorList>
    </citation>
    <scope>NUCLEOTIDE SEQUENCE [LARGE SCALE GENOMIC DNA]</scope>
    <source>
        <strain evidence="3">JCM 12485 / KCTC 12276 / FR1064</strain>
    </source>
</reference>